<dbReference type="EMBL" id="LAZR01066032">
    <property type="protein sequence ID" value="KKK54365.1"/>
    <property type="molecule type" value="Genomic_DNA"/>
</dbReference>
<proteinExistence type="predicted"/>
<comment type="caution">
    <text evidence="1">The sequence shown here is derived from an EMBL/GenBank/DDBJ whole genome shotgun (WGS) entry which is preliminary data.</text>
</comment>
<evidence type="ECO:0008006" key="2">
    <source>
        <dbReference type="Google" id="ProtNLM"/>
    </source>
</evidence>
<feature type="non-terminal residue" evidence="1">
    <location>
        <position position="94"/>
    </location>
</feature>
<evidence type="ECO:0000313" key="1">
    <source>
        <dbReference type="EMBL" id="KKK54365.1"/>
    </source>
</evidence>
<protein>
    <recommendedName>
        <fullName evidence="2">Protein NO VEIN C-terminal domain-containing protein</fullName>
    </recommendedName>
</protein>
<dbReference type="AlphaFoldDB" id="A0A0F8X0P4"/>
<reference evidence="1" key="1">
    <citation type="journal article" date="2015" name="Nature">
        <title>Complex archaea that bridge the gap between prokaryotes and eukaryotes.</title>
        <authorList>
            <person name="Spang A."/>
            <person name="Saw J.H."/>
            <person name="Jorgensen S.L."/>
            <person name="Zaremba-Niedzwiedzka K."/>
            <person name="Martijn J."/>
            <person name="Lind A.E."/>
            <person name="van Eijk R."/>
            <person name="Schleper C."/>
            <person name="Guy L."/>
            <person name="Ettema T.J."/>
        </authorList>
    </citation>
    <scope>NUCLEOTIDE SEQUENCE</scope>
</reference>
<gene>
    <name evidence="1" type="ORF">LCGC14_3085490</name>
</gene>
<sequence length="94" mass="10612">MLVEFAVRKLLQDHIIVTGEIAPYGYGDEIPDALGFASRKSTLIECKASRSDFLSDKKKSFRQKPDEGMGCLRYYLTPPGLVDPDELPENWGLY</sequence>
<accession>A0A0F8X0P4</accession>
<name>A0A0F8X0P4_9ZZZZ</name>
<organism evidence="1">
    <name type="scientific">marine sediment metagenome</name>
    <dbReference type="NCBI Taxonomy" id="412755"/>
    <lineage>
        <taxon>unclassified sequences</taxon>
        <taxon>metagenomes</taxon>
        <taxon>ecological metagenomes</taxon>
    </lineage>
</organism>